<proteinExistence type="predicted"/>
<dbReference type="AlphaFoldDB" id="A0A1H6W9N5"/>
<dbReference type="STRING" id="408657.SAMN04487995_3404"/>
<gene>
    <name evidence="3" type="ORF">SAMN04487995_3404</name>
</gene>
<dbReference type="RefSeq" id="WP_090337093.1">
    <property type="nucleotide sequence ID" value="NZ_FNXY01000005.1"/>
</dbReference>
<feature type="signal peptide" evidence="1">
    <location>
        <begin position="1"/>
        <end position="31"/>
    </location>
</feature>
<evidence type="ECO:0000313" key="4">
    <source>
        <dbReference type="Proteomes" id="UP000199532"/>
    </source>
</evidence>
<dbReference type="Pfam" id="PF19780">
    <property type="entry name" value="DUF6265"/>
    <property type="match status" value="1"/>
</dbReference>
<protein>
    <recommendedName>
        <fullName evidence="2">DUF6265 domain-containing protein</fullName>
    </recommendedName>
</protein>
<evidence type="ECO:0000259" key="2">
    <source>
        <dbReference type="Pfam" id="PF19780"/>
    </source>
</evidence>
<dbReference type="EMBL" id="FNXY01000005">
    <property type="protein sequence ID" value="SEJ13613.1"/>
    <property type="molecule type" value="Genomic_DNA"/>
</dbReference>
<organism evidence="3 4">
    <name type="scientific">Dyadobacter koreensis</name>
    <dbReference type="NCBI Taxonomy" id="408657"/>
    <lineage>
        <taxon>Bacteria</taxon>
        <taxon>Pseudomonadati</taxon>
        <taxon>Bacteroidota</taxon>
        <taxon>Cytophagia</taxon>
        <taxon>Cytophagales</taxon>
        <taxon>Spirosomataceae</taxon>
        <taxon>Dyadobacter</taxon>
    </lineage>
</organism>
<keyword evidence="1" id="KW-0732">Signal</keyword>
<name>A0A1H6W9N5_9BACT</name>
<dbReference type="OrthoDB" id="7567258at2"/>
<dbReference type="InterPro" id="IPR046232">
    <property type="entry name" value="DUF6265"/>
</dbReference>
<reference evidence="3 4" key="1">
    <citation type="submission" date="2016-10" db="EMBL/GenBank/DDBJ databases">
        <authorList>
            <person name="de Groot N.N."/>
        </authorList>
    </citation>
    <scope>NUCLEOTIDE SEQUENCE [LARGE SCALE GENOMIC DNA]</scope>
    <source>
        <strain evidence="3 4">DSM 19938</strain>
    </source>
</reference>
<feature type="chain" id="PRO_5011593532" description="DUF6265 domain-containing protein" evidence="1">
    <location>
        <begin position="32"/>
        <end position="173"/>
    </location>
</feature>
<evidence type="ECO:0000256" key="1">
    <source>
        <dbReference type="SAM" id="SignalP"/>
    </source>
</evidence>
<evidence type="ECO:0000313" key="3">
    <source>
        <dbReference type="EMBL" id="SEJ13613.1"/>
    </source>
</evidence>
<accession>A0A1H6W9N5</accession>
<sequence length="173" mass="19939">MIRFNQFTFSKTLSFVFIFVTLLSASSIAQTATKGSLKDIDFLDGRWKGSYNGGTIEASWTAPEGDNIVGFIRMVKDGKATLYELFAFEQTEKGPVAHVKHFKPGMISLEEKEVSDTYNFIEAKKNEALFEKDDISVRIIYERRSQNQLVIRRGKLENNKWEFMDLFVFNRIP</sequence>
<dbReference type="Proteomes" id="UP000199532">
    <property type="component" value="Unassembled WGS sequence"/>
</dbReference>
<keyword evidence="4" id="KW-1185">Reference proteome</keyword>
<feature type="domain" description="DUF6265" evidence="2">
    <location>
        <begin position="41"/>
        <end position="152"/>
    </location>
</feature>